<dbReference type="NCBIfam" id="NF002151">
    <property type="entry name" value="PRK00982.1-5"/>
    <property type="match status" value="1"/>
</dbReference>
<gene>
    <name evidence="9" type="ORF">MNBD_GAMMA04-174</name>
</gene>
<dbReference type="PANTHER" id="PTHR20863:SF76">
    <property type="entry name" value="CARRIER DOMAIN-CONTAINING PROTEIN"/>
    <property type="match status" value="1"/>
</dbReference>
<organism evidence="9">
    <name type="scientific">hydrothermal vent metagenome</name>
    <dbReference type="NCBI Taxonomy" id="652676"/>
    <lineage>
        <taxon>unclassified sequences</taxon>
        <taxon>metagenomes</taxon>
        <taxon>ecological metagenomes</taxon>
    </lineage>
</organism>
<evidence type="ECO:0000256" key="1">
    <source>
        <dbReference type="ARBA" id="ARBA00003180"/>
    </source>
</evidence>
<dbReference type="Gene3D" id="1.10.1200.10">
    <property type="entry name" value="ACP-like"/>
    <property type="match status" value="1"/>
</dbReference>
<evidence type="ECO:0000256" key="6">
    <source>
        <dbReference type="ARBA" id="ARBA00023098"/>
    </source>
</evidence>
<feature type="domain" description="Carrier" evidence="8">
    <location>
        <begin position="2"/>
        <end position="77"/>
    </location>
</feature>
<evidence type="ECO:0000259" key="8">
    <source>
        <dbReference type="PROSITE" id="PS50075"/>
    </source>
</evidence>
<dbReference type="GO" id="GO:0000036">
    <property type="term" value="F:acyl carrier activity"/>
    <property type="evidence" value="ECO:0007669"/>
    <property type="project" value="TreeGrafter"/>
</dbReference>
<dbReference type="InterPro" id="IPR036736">
    <property type="entry name" value="ACP-like_sf"/>
</dbReference>
<dbReference type="NCBIfam" id="NF002148">
    <property type="entry name" value="PRK00982.1-2"/>
    <property type="match status" value="1"/>
</dbReference>
<evidence type="ECO:0000256" key="5">
    <source>
        <dbReference type="ARBA" id="ARBA00022832"/>
    </source>
</evidence>
<dbReference type="GO" id="GO:0016020">
    <property type="term" value="C:membrane"/>
    <property type="evidence" value="ECO:0007669"/>
    <property type="project" value="GOC"/>
</dbReference>
<keyword evidence="2" id="KW-0596">Phosphopantetheine</keyword>
<dbReference type="PANTHER" id="PTHR20863">
    <property type="entry name" value="ACYL CARRIER PROTEIN"/>
    <property type="match status" value="1"/>
</dbReference>
<keyword evidence="4" id="KW-0597">Phosphoprotein</keyword>
<dbReference type="HAMAP" id="MF_01217">
    <property type="entry name" value="Acyl_carrier"/>
    <property type="match status" value="1"/>
</dbReference>
<proteinExistence type="inferred from homology"/>
<sequence>MSSIEERVKKIVVEQLGVEEDQVTADASFVDDLGADSLDTVELVMALEEEFDCEIPDEEAENISTLAQATAYVNANL</sequence>
<comment type="function">
    <text evidence="1">Carrier of the growing fatty acid chain in fatty acid biosynthesis.</text>
</comment>
<evidence type="ECO:0000256" key="4">
    <source>
        <dbReference type="ARBA" id="ARBA00022553"/>
    </source>
</evidence>
<dbReference type="FunFam" id="1.10.1200.10:FF:000001">
    <property type="entry name" value="Acyl carrier protein"/>
    <property type="match status" value="1"/>
</dbReference>
<dbReference type="AlphaFoldDB" id="A0A3B0VYV4"/>
<evidence type="ECO:0000256" key="7">
    <source>
        <dbReference type="ARBA" id="ARBA00023160"/>
    </source>
</evidence>
<dbReference type="SMART" id="SM00823">
    <property type="entry name" value="PKS_PP"/>
    <property type="match status" value="1"/>
</dbReference>
<dbReference type="PROSITE" id="PS00012">
    <property type="entry name" value="PHOSPHOPANTETHEINE"/>
    <property type="match status" value="1"/>
</dbReference>
<dbReference type="GO" id="GO:0005829">
    <property type="term" value="C:cytosol"/>
    <property type="evidence" value="ECO:0007669"/>
    <property type="project" value="TreeGrafter"/>
</dbReference>
<accession>A0A3B0VYV4</accession>
<evidence type="ECO:0000313" key="9">
    <source>
        <dbReference type="EMBL" id="VAW44322.1"/>
    </source>
</evidence>
<reference evidence="9" key="1">
    <citation type="submission" date="2018-06" db="EMBL/GenBank/DDBJ databases">
        <authorList>
            <person name="Zhirakovskaya E."/>
        </authorList>
    </citation>
    <scope>NUCLEOTIDE SEQUENCE</scope>
</reference>
<protein>
    <submittedName>
        <fullName evidence="9">Acyl carrier protein</fullName>
    </submittedName>
</protein>
<evidence type="ECO:0000256" key="2">
    <source>
        <dbReference type="ARBA" id="ARBA00022450"/>
    </source>
</evidence>
<dbReference type="InterPro" id="IPR009081">
    <property type="entry name" value="PP-bd_ACP"/>
</dbReference>
<dbReference type="InterPro" id="IPR006162">
    <property type="entry name" value="Ppantetheine_attach_site"/>
</dbReference>
<dbReference type="NCBIfam" id="TIGR00517">
    <property type="entry name" value="acyl_carrier"/>
    <property type="match status" value="1"/>
</dbReference>
<keyword evidence="5" id="KW-0276">Fatty acid metabolism</keyword>
<dbReference type="SUPFAM" id="SSF47336">
    <property type="entry name" value="ACP-like"/>
    <property type="match status" value="1"/>
</dbReference>
<dbReference type="GO" id="GO:0000035">
    <property type="term" value="F:acyl binding"/>
    <property type="evidence" value="ECO:0007669"/>
    <property type="project" value="TreeGrafter"/>
</dbReference>
<keyword evidence="3" id="KW-0444">Lipid biosynthesis</keyword>
<dbReference type="GO" id="GO:0009245">
    <property type="term" value="P:lipid A biosynthetic process"/>
    <property type="evidence" value="ECO:0007669"/>
    <property type="project" value="TreeGrafter"/>
</dbReference>
<dbReference type="EMBL" id="UOFB01000034">
    <property type="protein sequence ID" value="VAW44322.1"/>
    <property type="molecule type" value="Genomic_DNA"/>
</dbReference>
<dbReference type="NCBIfam" id="NF002149">
    <property type="entry name" value="PRK00982.1-3"/>
    <property type="match status" value="1"/>
</dbReference>
<keyword evidence="7" id="KW-0275">Fatty acid biosynthesis</keyword>
<dbReference type="InterPro" id="IPR020806">
    <property type="entry name" value="PKS_PP-bd"/>
</dbReference>
<dbReference type="GO" id="GO:0031177">
    <property type="term" value="F:phosphopantetheine binding"/>
    <property type="evidence" value="ECO:0007669"/>
    <property type="project" value="InterPro"/>
</dbReference>
<name>A0A3B0VYV4_9ZZZZ</name>
<dbReference type="Pfam" id="PF00550">
    <property type="entry name" value="PP-binding"/>
    <property type="match status" value="1"/>
</dbReference>
<dbReference type="NCBIfam" id="NF002150">
    <property type="entry name" value="PRK00982.1-4"/>
    <property type="match status" value="1"/>
</dbReference>
<dbReference type="InterPro" id="IPR003231">
    <property type="entry name" value="ACP"/>
</dbReference>
<keyword evidence="6" id="KW-0443">Lipid metabolism</keyword>
<evidence type="ECO:0000256" key="3">
    <source>
        <dbReference type="ARBA" id="ARBA00022516"/>
    </source>
</evidence>
<dbReference type="PROSITE" id="PS50075">
    <property type="entry name" value="CARRIER"/>
    <property type="match status" value="1"/>
</dbReference>